<name>A0ACC3S6S5_9PEZI</name>
<accession>A0ACC3S6S5</accession>
<comment type="caution">
    <text evidence="1">The sequence shown here is derived from an EMBL/GenBank/DDBJ whole genome shotgun (WGS) entry which is preliminary data.</text>
</comment>
<evidence type="ECO:0000313" key="1">
    <source>
        <dbReference type="EMBL" id="KAK8198551.1"/>
    </source>
</evidence>
<reference evidence="1" key="1">
    <citation type="submission" date="2024-02" db="EMBL/GenBank/DDBJ databases">
        <title>Metagenome Assembled Genome of Zalaria obscura JY119.</title>
        <authorList>
            <person name="Vighnesh L."/>
            <person name="Jagadeeshwari U."/>
            <person name="Venkata Ramana C."/>
            <person name="Sasikala C."/>
        </authorList>
    </citation>
    <scope>NUCLEOTIDE SEQUENCE</scope>
    <source>
        <strain evidence="1">JY119</strain>
    </source>
</reference>
<protein>
    <submittedName>
        <fullName evidence="1">Uncharacterized protein</fullName>
    </submittedName>
</protein>
<dbReference type="EMBL" id="JAMKPW020000040">
    <property type="protein sequence ID" value="KAK8198551.1"/>
    <property type="molecule type" value="Genomic_DNA"/>
</dbReference>
<gene>
    <name evidence="1" type="ORF">M8818_006418</name>
</gene>
<keyword evidence="2" id="KW-1185">Reference proteome</keyword>
<dbReference type="Proteomes" id="UP001320706">
    <property type="component" value="Unassembled WGS sequence"/>
</dbReference>
<organism evidence="1 2">
    <name type="scientific">Zalaria obscura</name>
    <dbReference type="NCBI Taxonomy" id="2024903"/>
    <lineage>
        <taxon>Eukaryota</taxon>
        <taxon>Fungi</taxon>
        <taxon>Dikarya</taxon>
        <taxon>Ascomycota</taxon>
        <taxon>Pezizomycotina</taxon>
        <taxon>Dothideomycetes</taxon>
        <taxon>Dothideomycetidae</taxon>
        <taxon>Dothideales</taxon>
        <taxon>Zalariaceae</taxon>
        <taxon>Zalaria</taxon>
    </lineage>
</organism>
<sequence length="394" mass="43372">MRALFLRVAVAALFLTVTIWFGNRLGYISRPDAVKLPEGVEDWLPGGLNWPKHHSEGKEDGGGDGGEGKGHIEHEEGVLAQPLGKMTSTLSTTTSSSTTTSNTKTSGVDKISPSSTSSAEDIAATTTATNPLNHLINPLISANHHPPAPLPTSTSSADSRIVVLGALTTEDVSWVSTLLPTWSHAIYIVNNTTSPLSPFHTAFNKGREANAYLSYVLDHYPHFPRTIAFIHAHQNGYPQAWHTDAADHDNARALNALDTDFVQKQGYVNLRCNLSPGCPDEIQPFRSPPEADRRSEHAMSSAWQALFNVSEAAVPRVIAAACCAQFAVSAERVLARPRSDYERFHKWMLESELDDDTLGRVFEYLWHVFFGMGAVFCPDQEGCYRDVYQNRNWQ</sequence>
<evidence type="ECO:0000313" key="2">
    <source>
        <dbReference type="Proteomes" id="UP001320706"/>
    </source>
</evidence>
<proteinExistence type="predicted"/>